<sequence>MKRIFLSALIALTTITGFAQGFDNRKKISVTGTAEMEVTPDIIYVGISLKEYLKDNKKKVSIQELEAQLQKAVIAAGIPTQDFMINNISAYTDYWQKKKDPLFLASKQYSIKVNDLNKLNQIIAAIDPKGVAYTNVDRYEYSKADDLKRELKIKALKQAQDKAKYLAEAVGEKIGGALEIQESGSENYPQPVYRTQMMMSKSADAVESMPDIDFKKIKLTAQVNAVFEIK</sequence>
<keyword evidence="3" id="KW-1185">Reference proteome</keyword>
<dbReference type="OrthoDB" id="1242975at2"/>
<protein>
    <recommendedName>
        <fullName evidence="4">SIMPL domain-containing protein</fullName>
    </recommendedName>
</protein>
<dbReference type="Gene3D" id="3.30.110.170">
    <property type="entry name" value="Protein of unknown function (DUF541), domain 1"/>
    <property type="match status" value="1"/>
</dbReference>
<dbReference type="AlphaFoldDB" id="A0A179DFH0"/>
<proteinExistence type="predicted"/>
<feature type="signal peptide" evidence="1">
    <location>
        <begin position="1"/>
        <end position="21"/>
    </location>
</feature>
<dbReference type="PANTHER" id="PTHR34387">
    <property type="entry name" value="SLR1258 PROTEIN"/>
    <property type="match status" value="1"/>
</dbReference>
<feature type="chain" id="PRO_5008100463" description="SIMPL domain-containing protein" evidence="1">
    <location>
        <begin position="22"/>
        <end position="230"/>
    </location>
</feature>
<dbReference type="EMBL" id="LWHJ01000028">
    <property type="protein sequence ID" value="OAQ39259.1"/>
    <property type="molecule type" value="Genomic_DNA"/>
</dbReference>
<dbReference type="Proteomes" id="UP000078459">
    <property type="component" value="Unassembled WGS sequence"/>
</dbReference>
<dbReference type="GO" id="GO:0006974">
    <property type="term" value="P:DNA damage response"/>
    <property type="evidence" value="ECO:0007669"/>
    <property type="project" value="TreeGrafter"/>
</dbReference>
<dbReference type="Gene3D" id="3.30.70.2970">
    <property type="entry name" value="Protein of unknown function (DUF541), domain 2"/>
    <property type="match status" value="1"/>
</dbReference>
<dbReference type="Pfam" id="PF04402">
    <property type="entry name" value="SIMPL"/>
    <property type="match status" value="1"/>
</dbReference>
<dbReference type="InterPro" id="IPR052022">
    <property type="entry name" value="26kDa_periplasmic_antigen"/>
</dbReference>
<gene>
    <name evidence="2" type="ORF">A5893_11370</name>
</gene>
<dbReference type="PANTHER" id="PTHR34387:SF1">
    <property type="entry name" value="PERIPLASMIC IMMUNOGENIC PROTEIN"/>
    <property type="match status" value="1"/>
</dbReference>
<comment type="caution">
    <text evidence="2">The sequence shown here is derived from an EMBL/GenBank/DDBJ whole genome shotgun (WGS) entry which is preliminary data.</text>
</comment>
<dbReference type="RefSeq" id="WP_068822783.1">
    <property type="nucleotide sequence ID" value="NZ_LWHJ01000028.1"/>
</dbReference>
<evidence type="ECO:0000256" key="1">
    <source>
        <dbReference type="SAM" id="SignalP"/>
    </source>
</evidence>
<dbReference type="STRING" id="1826909.A5893_11370"/>
<keyword evidence="1" id="KW-0732">Signal</keyword>
<evidence type="ECO:0000313" key="2">
    <source>
        <dbReference type="EMBL" id="OAQ39259.1"/>
    </source>
</evidence>
<organism evidence="2 3">
    <name type="scientific">Pedobacter psychrophilus</name>
    <dbReference type="NCBI Taxonomy" id="1826909"/>
    <lineage>
        <taxon>Bacteria</taxon>
        <taxon>Pseudomonadati</taxon>
        <taxon>Bacteroidota</taxon>
        <taxon>Sphingobacteriia</taxon>
        <taxon>Sphingobacteriales</taxon>
        <taxon>Sphingobacteriaceae</taxon>
        <taxon>Pedobacter</taxon>
    </lineage>
</organism>
<reference evidence="2 3" key="1">
    <citation type="submission" date="2016-04" db="EMBL/GenBank/DDBJ databases">
        <authorList>
            <person name="Evans L.H."/>
            <person name="Alamgir A."/>
            <person name="Owens N."/>
            <person name="Weber N.D."/>
            <person name="Virtaneva K."/>
            <person name="Barbian K."/>
            <person name="Babar A."/>
            <person name="Rosenke K."/>
        </authorList>
    </citation>
    <scope>NUCLEOTIDE SEQUENCE [LARGE SCALE GENOMIC DNA]</scope>
    <source>
        <strain evidence="2 3">CCM 8644</strain>
    </source>
</reference>
<name>A0A179DFH0_9SPHI</name>
<evidence type="ECO:0008006" key="4">
    <source>
        <dbReference type="Google" id="ProtNLM"/>
    </source>
</evidence>
<accession>A0A179DFH0</accession>
<reference evidence="2 3" key="2">
    <citation type="submission" date="2016-06" db="EMBL/GenBank/DDBJ databases">
        <title>Pedobacter psychrophilus sp. nov., isolated from Antarctic fragmentary rock.</title>
        <authorList>
            <person name="Svec P."/>
        </authorList>
    </citation>
    <scope>NUCLEOTIDE SEQUENCE [LARGE SCALE GENOMIC DNA]</scope>
    <source>
        <strain evidence="2 3">CCM 8644</strain>
    </source>
</reference>
<evidence type="ECO:0000313" key="3">
    <source>
        <dbReference type="Proteomes" id="UP000078459"/>
    </source>
</evidence>
<dbReference type="InterPro" id="IPR007497">
    <property type="entry name" value="SIMPL/DUF541"/>
</dbReference>